<protein>
    <submittedName>
        <fullName evidence="3">Glycine/sarcosine/betaine reductase selenoprotein B family protein</fullName>
    </submittedName>
</protein>
<dbReference type="GO" id="GO:0050485">
    <property type="term" value="F:oxidoreductase activity, acting on X-H and Y-H to form an X-Y bond, with a disulfide as acceptor"/>
    <property type="evidence" value="ECO:0007669"/>
    <property type="project" value="InterPro"/>
</dbReference>
<evidence type="ECO:0000313" key="4">
    <source>
        <dbReference type="Proteomes" id="UP001171751"/>
    </source>
</evidence>
<reference evidence="3" key="1">
    <citation type="submission" date="2023-07" db="EMBL/GenBank/DDBJ databases">
        <title>Between Cages and Wild: Unraveling the Impact of Captivity on Animal Microbiomes and Antimicrobial Resistance.</title>
        <authorList>
            <person name="Schmartz G.P."/>
            <person name="Rehner J."/>
            <person name="Schuff M.J."/>
            <person name="Becker S.L."/>
            <person name="Kravczyk M."/>
            <person name="Gurevich A."/>
            <person name="Francke R."/>
            <person name="Mueller R."/>
            <person name="Keller V."/>
            <person name="Keller A."/>
        </authorList>
    </citation>
    <scope>NUCLEOTIDE SEQUENCE</scope>
    <source>
        <strain evidence="3">S39M_St_73</strain>
    </source>
</reference>
<dbReference type="EMBL" id="JAUNQW010000020">
    <property type="protein sequence ID" value="MDO5457661.1"/>
    <property type="molecule type" value="Genomic_DNA"/>
</dbReference>
<evidence type="ECO:0000256" key="2">
    <source>
        <dbReference type="ARBA" id="ARBA00023002"/>
    </source>
</evidence>
<comment type="caution">
    <text evidence="3">The sequence shown here is derived from an EMBL/GenBank/DDBJ whole genome shotgun (WGS) entry which is preliminary data.</text>
</comment>
<dbReference type="InterPro" id="IPR010187">
    <property type="entry name" value="Various_sel_PB"/>
</dbReference>
<keyword evidence="4" id="KW-1185">Reference proteome</keyword>
<dbReference type="Proteomes" id="UP001171751">
    <property type="component" value="Unassembled WGS sequence"/>
</dbReference>
<sequence length="156" mass="17074">MAKRKGIVEKAWGKIAERLVRSVDEAPACAEVKKDVSESKIAFITTAGVHLTGDEPFNTDGDHTYRMIPGDSKEEELMITHTHYDHEHADKDLDVVFPLKLMQELAERGVIGSVAPRNYGLMGYIPQVNRLVSGTGPEMADALVEDGVDICLLSPG</sequence>
<dbReference type="AlphaFoldDB" id="A0AA43UCW4"/>
<proteinExistence type="predicted"/>
<evidence type="ECO:0000256" key="1">
    <source>
        <dbReference type="ARBA" id="ARBA00022933"/>
    </source>
</evidence>
<organism evidence="3 4">
    <name type="scientific">Atopococcus tabaci</name>
    <dbReference type="NCBI Taxonomy" id="269774"/>
    <lineage>
        <taxon>Bacteria</taxon>
        <taxon>Bacillati</taxon>
        <taxon>Bacillota</taxon>
        <taxon>Bacilli</taxon>
        <taxon>Lactobacillales</taxon>
        <taxon>Carnobacteriaceae</taxon>
        <taxon>Atopococcus</taxon>
    </lineage>
</organism>
<keyword evidence="1" id="KW-0712">Selenocysteine</keyword>
<keyword evidence="2" id="KW-0560">Oxidoreductase</keyword>
<evidence type="ECO:0000313" key="3">
    <source>
        <dbReference type="EMBL" id="MDO5457661.1"/>
    </source>
</evidence>
<dbReference type="Pfam" id="PF07355">
    <property type="entry name" value="GRDB"/>
    <property type="match status" value="1"/>
</dbReference>
<accession>A0AA43UCW4</accession>
<gene>
    <name evidence="3" type="ORF">Q4F26_04870</name>
</gene>
<name>A0AA43UCW4_9LACT</name>